<accession>A0A3E1P271</accession>
<keyword evidence="6" id="KW-1185">Reference proteome</keyword>
<name>A0A3E1P271_9BACT</name>
<evidence type="ECO:0000256" key="2">
    <source>
        <dbReference type="PIRSR" id="PIRSR634015-3"/>
    </source>
</evidence>
<evidence type="ECO:0000313" key="5">
    <source>
        <dbReference type="EMBL" id="RFM34244.1"/>
    </source>
</evidence>
<dbReference type="PANTHER" id="PTHR45726:SF3">
    <property type="entry name" value="LEUKOTRIENE A-4 HYDROLASE"/>
    <property type="match status" value="1"/>
</dbReference>
<evidence type="ECO:0000256" key="1">
    <source>
        <dbReference type="PIRSR" id="PIRSR634015-1"/>
    </source>
</evidence>
<comment type="caution">
    <text evidence="5">The sequence shown here is derived from an EMBL/GenBank/DDBJ whole genome shotgun (WGS) entry which is preliminary data.</text>
</comment>
<feature type="active site" description="Proton acceptor" evidence="1">
    <location>
        <position position="370"/>
    </location>
</feature>
<feature type="domain" description="Peptidase M1 membrane alanine aminopeptidase" evidence="4">
    <location>
        <begin position="366"/>
        <end position="506"/>
    </location>
</feature>
<dbReference type="GO" id="GO:0008237">
    <property type="term" value="F:metallopeptidase activity"/>
    <property type="evidence" value="ECO:0007669"/>
    <property type="project" value="InterPro"/>
</dbReference>
<dbReference type="GO" id="GO:0008270">
    <property type="term" value="F:zinc ion binding"/>
    <property type="evidence" value="ECO:0007669"/>
    <property type="project" value="InterPro"/>
</dbReference>
<proteinExistence type="predicted"/>
<dbReference type="Pfam" id="PF01433">
    <property type="entry name" value="Peptidase_M1"/>
    <property type="match status" value="1"/>
</dbReference>
<dbReference type="OrthoDB" id="9814383at2"/>
<keyword evidence="2" id="KW-0862">Zinc</keyword>
<dbReference type="SUPFAM" id="SSF55486">
    <property type="entry name" value="Metalloproteases ('zincins'), catalytic domain"/>
    <property type="match status" value="1"/>
</dbReference>
<dbReference type="Gene3D" id="1.10.390.10">
    <property type="entry name" value="Neutral Protease Domain 2"/>
    <property type="match status" value="1"/>
</dbReference>
<dbReference type="InterPro" id="IPR027268">
    <property type="entry name" value="Peptidase_M4/M1_CTD_sf"/>
</dbReference>
<keyword evidence="2" id="KW-0479">Metal-binding</keyword>
<dbReference type="AlphaFoldDB" id="A0A3E1P271"/>
<dbReference type="Proteomes" id="UP000261174">
    <property type="component" value="Unassembled WGS sequence"/>
</dbReference>
<protein>
    <submittedName>
        <fullName evidence="5">M1 family peptidase</fullName>
    </submittedName>
</protein>
<dbReference type="CDD" id="cd09604">
    <property type="entry name" value="M1_APN_like"/>
    <property type="match status" value="1"/>
</dbReference>
<dbReference type="InterPro" id="IPR034015">
    <property type="entry name" value="M1_LTA4H"/>
</dbReference>
<feature type="active site" description="Proton donor" evidence="1">
    <location>
        <position position="453"/>
    </location>
</feature>
<evidence type="ECO:0000259" key="4">
    <source>
        <dbReference type="Pfam" id="PF01433"/>
    </source>
</evidence>
<evidence type="ECO:0000256" key="3">
    <source>
        <dbReference type="SAM" id="SignalP"/>
    </source>
</evidence>
<dbReference type="PANTHER" id="PTHR45726">
    <property type="entry name" value="LEUKOTRIENE A-4 HYDROLASE"/>
    <property type="match status" value="1"/>
</dbReference>
<reference evidence="5 6" key="1">
    <citation type="submission" date="2018-08" db="EMBL/GenBank/DDBJ databases">
        <title>Chitinophaga sp. K20C18050901, a novel bacterium isolated from forest soil.</title>
        <authorList>
            <person name="Wang C."/>
        </authorList>
    </citation>
    <scope>NUCLEOTIDE SEQUENCE [LARGE SCALE GENOMIC DNA]</scope>
    <source>
        <strain evidence="5 6">K20C18050901</strain>
    </source>
</reference>
<feature type="chain" id="PRO_5017755990" evidence="3">
    <location>
        <begin position="25"/>
        <end position="629"/>
    </location>
</feature>
<dbReference type="InterPro" id="IPR014782">
    <property type="entry name" value="Peptidase_M1_dom"/>
</dbReference>
<feature type="binding site" evidence="2">
    <location>
        <position position="369"/>
    </location>
    <ligand>
        <name>Zn(2+)</name>
        <dbReference type="ChEBI" id="CHEBI:29105"/>
        <note>catalytic</note>
    </ligand>
</feature>
<feature type="binding site" evidence="2">
    <location>
        <position position="392"/>
    </location>
    <ligand>
        <name>Zn(2+)</name>
        <dbReference type="ChEBI" id="CHEBI:29105"/>
        <note>catalytic</note>
    </ligand>
</feature>
<organism evidence="5 6">
    <name type="scientific">Chitinophaga silvisoli</name>
    <dbReference type="NCBI Taxonomy" id="2291814"/>
    <lineage>
        <taxon>Bacteria</taxon>
        <taxon>Pseudomonadati</taxon>
        <taxon>Bacteroidota</taxon>
        <taxon>Chitinophagia</taxon>
        <taxon>Chitinophagales</taxon>
        <taxon>Chitinophagaceae</taxon>
        <taxon>Chitinophaga</taxon>
    </lineage>
</organism>
<gene>
    <name evidence="5" type="ORF">DXN04_13255</name>
</gene>
<sequence>MKHMSVVKGLMVCLLAAGFIPAQAQPDRWQQRVKYVMDVNVNAATNRFTGKQKLEYTNNSPDTLYKVFYHLYWNAFQPGSMMDVRSRELGKTVIGRDSKGNERRDWDYRVADKISKFTPEQTGYQHVLSLKRDGVPQSFNMLETILEVPLKKPILPHSTTTFEMEFEAQVPVQTRRSGRNNSEGVDFSMSQWYPKMCEYDYEGWHATPYIAREFYGVWGDYDVKIAMDKKFVIAATGYLQNPNQVGYGYEMPGTKVIRPTGEKLTWHFIANNVHDFVWAADPDYKHITQQVDGFVAHFFYIENDITKETWPAFAKMIPRAYEYIKAHYGPYPYKSYSFIQGGDGGMEYPMATLIMGNGKLEGLYGLAAHEWMHSWYQGMLGTNESLYPWMDEGFTTFAENNVLYHTLDSTKESFAQESAYNGYYNLVKSGYEEPMSTHADHYKTNYGYTQTAYNKGAVFLEQLGYVIGTGNRDKGLLRYYSDWRFKHPNPNDFIREMEKESGIALDWYKQYLVYSVKHIDYGIDTVFTNDNNKTVIRLRRVDDFPMPIDLLVTTKAGKKVMHYIPLSIMYGTKPNEDGNIMRTVHEAWRWTSPTYDVMIDTPLSDLGEVVIDPSLRMADINRSNNTLKF</sequence>
<feature type="signal peptide" evidence="3">
    <location>
        <begin position="1"/>
        <end position="24"/>
    </location>
</feature>
<evidence type="ECO:0000313" key="6">
    <source>
        <dbReference type="Proteomes" id="UP000261174"/>
    </source>
</evidence>
<feature type="binding site" evidence="2">
    <location>
        <position position="373"/>
    </location>
    <ligand>
        <name>Zn(2+)</name>
        <dbReference type="ChEBI" id="CHEBI:29105"/>
        <note>catalytic</note>
    </ligand>
</feature>
<comment type="cofactor">
    <cofactor evidence="2">
        <name>Zn(2+)</name>
        <dbReference type="ChEBI" id="CHEBI:29105"/>
    </cofactor>
    <text evidence="2">Binds 1 zinc ion per subunit.</text>
</comment>
<keyword evidence="3" id="KW-0732">Signal</keyword>
<dbReference type="EMBL" id="QTJV01000004">
    <property type="protein sequence ID" value="RFM34244.1"/>
    <property type="molecule type" value="Genomic_DNA"/>
</dbReference>